<gene>
    <name evidence="1" type="ordered locus">Mrub_1115</name>
</gene>
<dbReference type="PROSITE" id="PS51257">
    <property type="entry name" value="PROKAR_LIPOPROTEIN"/>
    <property type="match status" value="1"/>
</dbReference>
<dbReference type="InterPro" id="IPR008972">
    <property type="entry name" value="Cupredoxin"/>
</dbReference>
<dbReference type="AlphaFoldDB" id="A0A806DH06"/>
<dbReference type="KEGG" id="mrb:Mrub_1115"/>
<proteinExistence type="predicted"/>
<evidence type="ECO:0008006" key="3">
    <source>
        <dbReference type="Google" id="ProtNLM"/>
    </source>
</evidence>
<dbReference type="EMBL" id="CP001743">
    <property type="protein sequence ID" value="ADD27879.1"/>
    <property type="molecule type" value="Genomic_DNA"/>
</dbReference>
<dbReference type="Proteomes" id="UP000006655">
    <property type="component" value="Chromosome"/>
</dbReference>
<organism evidence="1 2">
    <name type="scientific">Meiothermus ruber (strain ATCC 35948 / DSM 1279 / VKM B-1258 / 21)</name>
    <name type="common">Thermus ruber</name>
    <dbReference type="NCBI Taxonomy" id="504728"/>
    <lineage>
        <taxon>Bacteria</taxon>
        <taxon>Thermotogati</taxon>
        <taxon>Deinococcota</taxon>
        <taxon>Deinococci</taxon>
        <taxon>Thermales</taxon>
        <taxon>Thermaceae</taxon>
        <taxon>Meiothermus</taxon>
    </lineage>
</organism>
<dbReference type="SUPFAM" id="SSF49503">
    <property type="entry name" value="Cupredoxins"/>
    <property type="match status" value="1"/>
</dbReference>
<reference evidence="1 2" key="1">
    <citation type="journal article" date="2010" name="Stand. Genomic Sci.">
        <title>Complete genome sequence of Meiothermus ruber type strain (21).</title>
        <authorList>
            <person name="Tindall B.J."/>
            <person name="Sikorski J."/>
            <person name="Lucas S."/>
            <person name="Goltsman E."/>
            <person name="Copeland A."/>
            <person name="Glavina Del Rio T."/>
            <person name="Nolan M."/>
            <person name="Tice H."/>
            <person name="Cheng J.F."/>
            <person name="Han C."/>
            <person name="Pitluck S."/>
            <person name="Liolios K."/>
            <person name="Ivanova N."/>
            <person name="Mavromatis K."/>
            <person name="Ovchinnikova G."/>
            <person name="Pati A."/>
            <person name="Fahnrich R."/>
            <person name="Goodwin L."/>
            <person name="Chen A."/>
            <person name="Palaniappan K."/>
            <person name="Land M."/>
            <person name="Hauser L."/>
            <person name="Chang Y.J."/>
            <person name="Jeffries C.D."/>
            <person name="Rohde M."/>
            <person name="Goker M."/>
            <person name="Woyke T."/>
            <person name="Bristow J."/>
            <person name="Eisen J.A."/>
            <person name="Markowitz V."/>
            <person name="Hugenholtz P."/>
            <person name="Kyrpides N.C."/>
            <person name="Klenk H.P."/>
            <person name="Lapidus A."/>
        </authorList>
    </citation>
    <scope>NUCLEOTIDE SEQUENCE [LARGE SCALE GENOMIC DNA]</scope>
    <source>
        <strain evidence="2">ATCC 35948 / DSM 1279 / VKM B-1258 / 21</strain>
    </source>
</reference>
<protein>
    <recommendedName>
        <fullName evidence="3">Blue (type 1) copper domain-containing protein</fullName>
    </recommendedName>
</protein>
<keyword evidence="2" id="KW-1185">Reference proteome</keyword>
<evidence type="ECO:0000313" key="1">
    <source>
        <dbReference type="EMBL" id="ADD27879.1"/>
    </source>
</evidence>
<evidence type="ECO:0000313" key="2">
    <source>
        <dbReference type="Proteomes" id="UP000006655"/>
    </source>
</evidence>
<name>A0A806DH06_MEIRD</name>
<accession>A0A806DH06</accession>
<sequence length="130" mass="14270">MYTGFVRWLGVFVLLIGLVSCQPAAPKACVVIRAVSVEAGFKVGNTDSPDVTIQRGDCIEFVNADPSSSHTVQTKPFSNPPEEIPATNLPYEPNRFKKVFNIAGEYEYICSLSTNNVAHARTMYGKITVR</sequence>
<dbReference type="Gene3D" id="2.60.40.420">
    <property type="entry name" value="Cupredoxins - blue copper proteins"/>
    <property type="match status" value="1"/>
</dbReference>